<feature type="compositionally biased region" description="Polar residues" evidence="2">
    <location>
        <begin position="1"/>
        <end position="16"/>
    </location>
</feature>
<dbReference type="EMBL" id="JAAZSR010000113">
    <property type="protein sequence ID" value="NKX50648.1"/>
    <property type="molecule type" value="Genomic_DNA"/>
</dbReference>
<protein>
    <submittedName>
        <fullName evidence="4">ROK family transcriptional regulator</fullName>
    </submittedName>
</protein>
<dbReference type="CDD" id="cd00093">
    <property type="entry name" value="HTH_XRE"/>
    <property type="match status" value="1"/>
</dbReference>
<dbReference type="Proteomes" id="UP000523795">
    <property type="component" value="Unassembled WGS sequence"/>
</dbReference>
<dbReference type="Gene3D" id="3.30.420.40">
    <property type="match status" value="2"/>
</dbReference>
<dbReference type="Gene3D" id="1.10.10.10">
    <property type="entry name" value="Winged helix-like DNA-binding domain superfamily/Winged helix DNA-binding domain"/>
    <property type="match status" value="1"/>
</dbReference>
<dbReference type="InterPro" id="IPR000835">
    <property type="entry name" value="HTH_MarR-typ"/>
</dbReference>
<reference evidence="4 5" key="1">
    <citation type="submission" date="2020-04" db="EMBL/GenBank/DDBJ databases">
        <authorList>
            <person name="Liu S."/>
        </authorList>
    </citation>
    <scope>NUCLEOTIDE SEQUENCE [LARGE SCALE GENOMIC DNA]</scope>
    <source>
        <strain evidence="4 5">CGMCC 1.15091</strain>
    </source>
</reference>
<dbReference type="InterPro" id="IPR036390">
    <property type="entry name" value="WH_DNA-bd_sf"/>
</dbReference>
<gene>
    <name evidence="4" type="ORF">HER39_08725</name>
</gene>
<dbReference type="SUPFAM" id="SSF53067">
    <property type="entry name" value="Actin-like ATPase domain"/>
    <property type="match status" value="1"/>
</dbReference>
<dbReference type="Pfam" id="PF12802">
    <property type="entry name" value="MarR_2"/>
    <property type="match status" value="1"/>
</dbReference>
<name>A0ABX1JMZ4_9MICC</name>
<dbReference type="InterPro" id="IPR000600">
    <property type="entry name" value="ROK"/>
</dbReference>
<comment type="caution">
    <text evidence="4">The sequence shown here is derived from an EMBL/GenBank/DDBJ whole genome shotgun (WGS) entry which is preliminary data.</text>
</comment>
<dbReference type="PANTHER" id="PTHR18964">
    <property type="entry name" value="ROK (REPRESSOR, ORF, KINASE) FAMILY"/>
    <property type="match status" value="1"/>
</dbReference>
<evidence type="ECO:0000313" key="5">
    <source>
        <dbReference type="Proteomes" id="UP000523795"/>
    </source>
</evidence>
<dbReference type="InterPro" id="IPR001387">
    <property type="entry name" value="Cro/C1-type_HTH"/>
</dbReference>
<feature type="region of interest" description="Disordered" evidence="2">
    <location>
        <begin position="1"/>
        <end position="20"/>
    </location>
</feature>
<accession>A0ABX1JMZ4</accession>
<dbReference type="Pfam" id="PF00480">
    <property type="entry name" value="ROK"/>
    <property type="match status" value="1"/>
</dbReference>
<proteinExistence type="inferred from homology"/>
<feature type="domain" description="HTH marR-type" evidence="3">
    <location>
        <begin position="27"/>
        <end position="77"/>
    </location>
</feature>
<dbReference type="PANTHER" id="PTHR18964:SF173">
    <property type="entry name" value="GLUCOKINASE"/>
    <property type="match status" value="1"/>
</dbReference>
<feature type="non-terminal residue" evidence="4">
    <location>
        <position position="245"/>
    </location>
</feature>
<evidence type="ECO:0000313" key="4">
    <source>
        <dbReference type="EMBL" id="NKX50648.1"/>
    </source>
</evidence>
<evidence type="ECO:0000256" key="2">
    <source>
        <dbReference type="SAM" id="MobiDB-lite"/>
    </source>
</evidence>
<evidence type="ECO:0000256" key="1">
    <source>
        <dbReference type="ARBA" id="ARBA00006479"/>
    </source>
</evidence>
<dbReference type="InterPro" id="IPR036388">
    <property type="entry name" value="WH-like_DNA-bd_sf"/>
</dbReference>
<organism evidence="4 5">
    <name type="scientific">Arthrobacter deserti</name>
    <dbReference type="NCBI Taxonomy" id="1742687"/>
    <lineage>
        <taxon>Bacteria</taxon>
        <taxon>Bacillati</taxon>
        <taxon>Actinomycetota</taxon>
        <taxon>Actinomycetes</taxon>
        <taxon>Micrococcales</taxon>
        <taxon>Micrococcaceae</taxon>
        <taxon>Arthrobacter</taxon>
    </lineage>
</organism>
<sequence>MPSSPSPQQGLRNPGSQPALRQRNQDRIIQVLVHHGAVTQAQLARMTGLSTATVSNIIRGMVARGIASTSPTTSSGRRALSVSLNAGDTAAVGIGIGRRHVRVVLAGRGYHVLQEEWTALPARHSADVGLNVAVELFDKVLAQAGPGRGSVLGAGVGVPGPIDRRTGTVVGGASLPEWVGINILQQLEDRLGIPVHLHNDANLGTLAQVTGGSFGAATDLTFVKVGTGIGAGLIINGRLYYGNVG</sequence>
<dbReference type="CDD" id="cd23763">
    <property type="entry name" value="ASKHA_ATPase_ROK"/>
    <property type="match status" value="1"/>
</dbReference>
<dbReference type="SUPFAM" id="SSF46785">
    <property type="entry name" value="Winged helix' DNA-binding domain"/>
    <property type="match status" value="1"/>
</dbReference>
<keyword evidence="5" id="KW-1185">Reference proteome</keyword>
<dbReference type="InterPro" id="IPR043129">
    <property type="entry name" value="ATPase_NBD"/>
</dbReference>
<comment type="similarity">
    <text evidence="1">Belongs to the ROK (NagC/XylR) family.</text>
</comment>
<evidence type="ECO:0000259" key="3">
    <source>
        <dbReference type="Pfam" id="PF12802"/>
    </source>
</evidence>